<name>A0A853CW93_9MICO</name>
<dbReference type="SUPFAM" id="SSF117782">
    <property type="entry name" value="YbjQ-like"/>
    <property type="match status" value="1"/>
</dbReference>
<accession>A0A853CW93</accession>
<dbReference type="Proteomes" id="UP000578352">
    <property type="component" value="Unassembled WGS sequence"/>
</dbReference>
<dbReference type="Pfam" id="PF01906">
    <property type="entry name" value="YbjQ_1"/>
    <property type="match status" value="1"/>
</dbReference>
<dbReference type="RefSeq" id="WP_179606734.1">
    <property type="nucleotide sequence ID" value="NZ_BAABEH010000001.1"/>
</dbReference>
<reference evidence="2 3" key="1">
    <citation type="submission" date="2020-07" db="EMBL/GenBank/DDBJ databases">
        <title>Sequencing the genomes of 1000 actinobacteria strains.</title>
        <authorList>
            <person name="Klenk H.-P."/>
        </authorList>
    </citation>
    <scope>NUCLEOTIDE SEQUENCE [LARGE SCALE GENOMIC DNA]</scope>
    <source>
        <strain evidence="2 3">DSM 15165</strain>
    </source>
</reference>
<gene>
    <name evidence="2" type="ORF">HNR13_002826</name>
</gene>
<dbReference type="EMBL" id="JACCFL010000001">
    <property type="protein sequence ID" value="NYJ24539.1"/>
    <property type="molecule type" value="Genomic_DNA"/>
</dbReference>
<dbReference type="InterPro" id="IPR035439">
    <property type="entry name" value="UPF0145_dom_sf"/>
</dbReference>
<evidence type="ECO:0000256" key="1">
    <source>
        <dbReference type="ARBA" id="ARBA00010751"/>
    </source>
</evidence>
<evidence type="ECO:0000313" key="3">
    <source>
        <dbReference type="Proteomes" id="UP000578352"/>
    </source>
</evidence>
<comment type="caution">
    <text evidence="2">The sequence shown here is derived from an EMBL/GenBank/DDBJ whole genome shotgun (WGS) entry which is preliminary data.</text>
</comment>
<comment type="similarity">
    <text evidence="1">Belongs to the UPF0145 family.</text>
</comment>
<organism evidence="2 3">
    <name type="scientific">Leifsonia shinshuensis</name>
    <dbReference type="NCBI Taxonomy" id="150026"/>
    <lineage>
        <taxon>Bacteria</taxon>
        <taxon>Bacillati</taxon>
        <taxon>Actinomycetota</taxon>
        <taxon>Actinomycetes</taxon>
        <taxon>Micrococcales</taxon>
        <taxon>Microbacteriaceae</taxon>
        <taxon>Leifsonia</taxon>
    </lineage>
</organism>
<evidence type="ECO:0000313" key="2">
    <source>
        <dbReference type="EMBL" id="NYJ24539.1"/>
    </source>
</evidence>
<dbReference type="Gene3D" id="3.30.110.70">
    <property type="entry name" value="Hypothetical protein apc22750. Chain B"/>
    <property type="match status" value="1"/>
</dbReference>
<dbReference type="InterPro" id="IPR002765">
    <property type="entry name" value="UPF0145_YbjQ-like"/>
</dbReference>
<protein>
    <submittedName>
        <fullName evidence="2">Uncharacterized protein YbjQ (UPF0145 family)</fullName>
    </submittedName>
</protein>
<proteinExistence type="inferred from homology"/>
<sequence>MTPTPDGLPAAARSRVERQAASGVRSSLFSAPAAAAARSAALLPVGEVFGGIVVNLGWTGTGCAWWTMTGPAVGRSTAFNRNAWRSPVTTSGGTTYVGFAPYVKAFESAWYGAVRRMLAEAGALGAHGVVGVTVERTRLDGSAWEFTALGTAVRSDDPLLVPYPKNRGDVWCTNLTVEDTAAAILSGYTPGELLLGISVSTKHEDYELRTQRSSWVNGEVTGMTELIQAARSESLHRLGKRASAIPGAQLVVTDLDLFEFDTPCGEEKDLHAEATVIGTTLVPVPRYSRRAELSAVTTVIPLSDLRPRA</sequence>
<dbReference type="AlphaFoldDB" id="A0A853CW93"/>